<dbReference type="GO" id="GO:0030139">
    <property type="term" value="C:endocytic vesicle"/>
    <property type="evidence" value="ECO:0007669"/>
    <property type="project" value="TreeGrafter"/>
</dbReference>
<comment type="caution">
    <text evidence="2">The sequence shown here is derived from an EMBL/GenBank/DDBJ whole genome shotgun (WGS) entry which is preliminary data.</text>
</comment>
<dbReference type="SMART" id="SM00167">
    <property type="entry name" value="VPS9"/>
    <property type="match status" value="1"/>
</dbReference>
<dbReference type="GO" id="GO:0031267">
    <property type="term" value="F:small GTPase binding"/>
    <property type="evidence" value="ECO:0007669"/>
    <property type="project" value="TreeGrafter"/>
</dbReference>
<organism evidence="2 3">
    <name type="scientific">Iris pallida</name>
    <name type="common">Sweet iris</name>
    <dbReference type="NCBI Taxonomy" id="29817"/>
    <lineage>
        <taxon>Eukaryota</taxon>
        <taxon>Viridiplantae</taxon>
        <taxon>Streptophyta</taxon>
        <taxon>Embryophyta</taxon>
        <taxon>Tracheophyta</taxon>
        <taxon>Spermatophyta</taxon>
        <taxon>Magnoliopsida</taxon>
        <taxon>Liliopsida</taxon>
        <taxon>Asparagales</taxon>
        <taxon>Iridaceae</taxon>
        <taxon>Iridoideae</taxon>
        <taxon>Irideae</taxon>
        <taxon>Iris</taxon>
    </lineage>
</organism>
<gene>
    <name evidence="2" type="ORF">M6B38_161280</name>
</gene>
<name>A0AAX6EYR1_IRIPA</name>
<dbReference type="Gene3D" id="1.20.1050.80">
    <property type="entry name" value="VPS9 domain"/>
    <property type="match status" value="1"/>
</dbReference>
<dbReference type="AlphaFoldDB" id="A0AAX6EYR1"/>
<evidence type="ECO:0000313" key="2">
    <source>
        <dbReference type="EMBL" id="KAJ6809173.1"/>
    </source>
</evidence>
<keyword evidence="3" id="KW-1185">Reference proteome</keyword>
<dbReference type="PANTHER" id="PTHR23101:SF25">
    <property type="entry name" value="GTPASE-ACTIVATING PROTEIN AND VPS9 DOMAIN-CONTAINING PROTEIN 1"/>
    <property type="match status" value="1"/>
</dbReference>
<reference evidence="2" key="1">
    <citation type="journal article" date="2023" name="GigaByte">
        <title>Genome assembly of the bearded iris, Iris pallida Lam.</title>
        <authorList>
            <person name="Bruccoleri R.E."/>
            <person name="Oakeley E.J."/>
            <person name="Faust A.M.E."/>
            <person name="Altorfer M."/>
            <person name="Dessus-Babus S."/>
            <person name="Burckhardt D."/>
            <person name="Oertli M."/>
            <person name="Naumann U."/>
            <person name="Petersen F."/>
            <person name="Wong J."/>
        </authorList>
    </citation>
    <scope>NUCLEOTIDE SEQUENCE</scope>
    <source>
        <strain evidence="2">GSM-AAB239-AS_SAM_17_03QT</strain>
    </source>
</reference>
<dbReference type="GO" id="GO:0005085">
    <property type="term" value="F:guanyl-nucleotide exchange factor activity"/>
    <property type="evidence" value="ECO:0007669"/>
    <property type="project" value="InterPro"/>
</dbReference>
<dbReference type="Pfam" id="PF18151">
    <property type="entry name" value="DUF5601"/>
    <property type="match status" value="1"/>
</dbReference>
<proteinExistence type="predicted"/>
<dbReference type="Gene3D" id="1.10.246.120">
    <property type="match status" value="1"/>
</dbReference>
<dbReference type="InterPro" id="IPR045046">
    <property type="entry name" value="Vps9-like"/>
</dbReference>
<dbReference type="PANTHER" id="PTHR23101">
    <property type="entry name" value="RAB GDP/GTP EXCHANGE FACTOR"/>
    <property type="match status" value="1"/>
</dbReference>
<dbReference type="InterPro" id="IPR041545">
    <property type="entry name" value="DUF5601"/>
</dbReference>
<dbReference type="Proteomes" id="UP001140949">
    <property type="component" value="Unassembled WGS sequence"/>
</dbReference>
<dbReference type="InterPro" id="IPR003123">
    <property type="entry name" value="VPS9"/>
</dbReference>
<feature type="domain" description="VPS9" evidence="1">
    <location>
        <begin position="114"/>
        <end position="255"/>
    </location>
</feature>
<protein>
    <submittedName>
        <fullName evidence="2">Vacuolar protein sorting-associated protein 9A-like</fullName>
    </submittedName>
</protein>
<accession>A0AAX6EYR1</accession>
<evidence type="ECO:0000259" key="1">
    <source>
        <dbReference type="PROSITE" id="PS51205"/>
    </source>
</evidence>
<dbReference type="EMBL" id="JANAVB010033020">
    <property type="protein sequence ID" value="KAJ6809173.1"/>
    <property type="molecule type" value="Genomic_DNA"/>
</dbReference>
<dbReference type="SUPFAM" id="SSF109993">
    <property type="entry name" value="VPS9 domain"/>
    <property type="match status" value="1"/>
</dbReference>
<dbReference type="InterPro" id="IPR037191">
    <property type="entry name" value="VPS9_dom_sf"/>
</dbReference>
<dbReference type="GO" id="GO:0005829">
    <property type="term" value="C:cytosol"/>
    <property type="evidence" value="ECO:0007669"/>
    <property type="project" value="TreeGrafter"/>
</dbReference>
<dbReference type="GO" id="GO:0016192">
    <property type="term" value="P:vesicle-mediated transport"/>
    <property type="evidence" value="ECO:0007669"/>
    <property type="project" value="InterPro"/>
</dbReference>
<dbReference type="PROSITE" id="PS51205">
    <property type="entry name" value="VPS9"/>
    <property type="match status" value="1"/>
</dbReference>
<sequence length="312" mass="35670">MAAATAGALGSSSSATTAPLAWHDFLERMSHPSASDFVKSIKSFIISFSNSVPDPEKDSAAVQEFLAKMEGSFRSHNLWAGSSEEELQSAGEGLEKYVMTKLFNRAFASLPEEVHSDEELFEKIALLQQLIQPENLDIKPVFQNETSWLLAQKELQKINMYKAPRDKLVCILNCCKVINNLLRNVSMASKDNPPGADDFLPVLIYVTIKARSILHSCIQICYTYNGTGVSQDWFQKQHISSQIFSQQCLSSGTLMHNLFQWMKRNSRRKWNLLKQIFWDYQLIRKVKEMKPIKNSWLKKKKRQQGTEKKTRL</sequence>
<reference evidence="2" key="2">
    <citation type="submission" date="2023-04" db="EMBL/GenBank/DDBJ databases">
        <authorList>
            <person name="Bruccoleri R.E."/>
            <person name="Oakeley E.J."/>
            <person name="Faust A.-M."/>
            <person name="Dessus-Babus S."/>
            <person name="Altorfer M."/>
            <person name="Burckhardt D."/>
            <person name="Oertli M."/>
            <person name="Naumann U."/>
            <person name="Petersen F."/>
            <person name="Wong J."/>
        </authorList>
    </citation>
    <scope>NUCLEOTIDE SEQUENCE</scope>
    <source>
        <strain evidence="2">GSM-AAB239-AS_SAM_17_03QT</strain>
        <tissue evidence="2">Leaf</tissue>
    </source>
</reference>
<dbReference type="Pfam" id="PF02204">
    <property type="entry name" value="VPS9"/>
    <property type="match status" value="1"/>
</dbReference>
<evidence type="ECO:0000313" key="3">
    <source>
        <dbReference type="Proteomes" id="UP001140949"/>
    </source>
</evidence>